<comment type="caution">
    <text evidence="1">The sequence shown here is derived from an EMBL/GenBank/DDBJ whole genome shotgun (WGS) entry which is preliminary data.</text>
</comment>
<keyword evidence="2" id="KW-1185">Reference proteome</keyword>
<gene>
    <name evidence="1" type="ORF">M5X19_26025</name>
</gene>
<sequence length="51" mass="6074">MSKDRHGGTKRHIRVDYVKEDMIKAFCFTAKASRVFRIDRIMAIQEVKRYA</sequence>
<organism evidence="1 2">
    <name type="scientific">Paenibacillus alginolyticus</name>
    <dbReference type="NCBI Taxonomy" id="59839"/>
    <lineage>
        <taxon>Bacteria</taxon>
        <taxon>Bacillati</taxon>
        <taxon>Bacillota</taxon>
        <taxon>Bacilli</taxon>
        <taxon>Bacillales</taxon>
        <taxon>Paenibacillaceae</taxon>
        <taxon>Paenibacillus</taxon>
    </lineage>
</organism>
<proteinExistence type="predicted"/>
<evidence type="ECO:0000313" key="1">
    <source>
        <dbReference type="EMBL" id="MCY9696332.1"/>
    </source>
</evidence>
<protein>
    <submittedName>
        <fullName evidence="1">Uncharacterized protein</fullName>
    </submittedName>
</protein>
<reference evidence="1 2" key="1">
    <citation type="submission" date="2022-05" db="EMBL/GenBank/DDBJ databases">
        <title>Genome Sequencing of Bee-Associated Microbes.</title>
        <authorList>
            <person name="Dunlap C."/>
        </authorList>
    </citation>
    <scope>NUCLEOTIDE SEQUENCE [LARGE SCALE GENOMIC DNA]</scope>
    <source>
        <strain evidence="1 2">NRRL B-14421</strain>
    </source>
</reference>
<accession>A0ABT4GJF2</accession>
<dbReference type="Proteomes" id="UP001527099">
    <property type="component" value="Unassembled WGS sequence"/>
</dbReference>
<name>A0ABT4GJF2_9BACL</name>
<dbReference type="RefSeq" id="WP_173185876.1">
    <property type="nucleotide sequence ID" value="NZ_JAMDMX010000091.1"/>
</dbReference>
<dbReference type="EMBL" id="JAMDMX010000091">
    <property type="protein sequence ID" value="MCY9696332.1"/>
    <property type="molecule type" value="Genomic_DNA"/>
</dbReference>
<evidence type="ECO:0000313" key="2">
    <source>
        <dbReference type="Proteomes" id="UP001527099"/>
    </source>
</evidence>